<sequence length="105" mass="11168">ANIPRPLQFTTRPLLLMLSSAQRSQTRRLGVGGGTTARAAGSGIVLNGNRLDFSTKAKKPPGAKSGESDQNQNQIGSMDCPVAGISLRTQLTSENISQVQFSRQQ</sequence>
<proteinExistence type="predicted"/>
<organism evidence="2 3">
    <name type="scientific">Ceratitis capitata</name>
    <name type="common">Mediterranean fruit fly</name>
    <name type="synonym">Tephritis capitata</name>
    <dbReference type="NCBI Taxonomy" id="7213"/>
    <lineage>
        <taxon>Eukaryota</taxon>
        <taxon>Metazoa</taxon>
        <taxon>Ecdysozoa</taxon>
        <taxon>Arthropoda</taxon>
        <taxon>Hexapoda</taxon>
        <taxon>Insecta</taxon>
        <taxon>Pterygota</taxon>
        <taxon>Neoptera</taxon>
        <taxon>Endopterygota</taxon>
        <taxon>Diptera</taxon>
        <taxon>Brachycera</taxon>
        <taxon>Muscomorpha</taxon>
        <taxon>Tephritoidea</taxon>
        <taxon>Tephritidae</taxon>
        <taxon>Ceratitis</taxon>
        <taxon>Ceratitis</taxon>
    </lineage>
</organism>
<protein>
    <submittedName>
        <fullName evidence="2">(Mediterranean fruit fly) hypothetical protein</fullName>
    </submittedName>
</protein>
<evidence type="ECO:0000256" key="1">
    <source>
        <dbReference type="SAM" id="MobiDB-lite"/>
    </source>
</evidence>
<reference evidence="2" key="1">
    <citation type="submission" date="2020-11" db="EMBL/GenBank/DDBJ databases">
        <authorList>
            <person name="Whitehead M."/>
        </authorList>
    </citation>
    <scope>NUCLEOTIDE SEQUENCE</scope>
    <source>
        <strain evidence="2">EGII</strain>
    </source>
</reference>
<comment type="caution">
    <text evidence="2">The sequence shown here is derived from an EMBL/GenBank/DDBJ whole genome shotgun (WGS) entry which is preliminary data.</text>
</comment>
<keyword evidence="3" id="KW-1185">Reference proteome</keyword>
<dbReference type="AlphaFoldDB" id="A0A811V0J3"/>
<feature type="non-terminal residue" evidence="2">
    <location>
        <position position="105"/>
    </location>
</feature>
<dbReference type="EMBL" id="CAJHJT010000034">
    <property type="protein sequence ID" value="CAD7004381.1"/>
    <property type="molecule type" value="Genomic_DNA"/>
</dbReference>
<evidence type="ECO:0000313" key="2">
    <source>
        <dbReference type="EMBL" id="CAD7004381.1"/>
    </source>
</evidence>
<name>A0A811V0J3_CERCA</name>
<evidence type="ECO:0000313" key="3">
    <source>
        <dbReference type="Proteomes" id="UP000606786"/>
    </source>
</evidence>
<accession>A0A811V0J3</accession>
<feature type="region of interest" description="Disordered" evidence="1">
    <location>
        <begin position="51"/>
        <end position="80"/>
    </location>
</feature>
<gene>
    <name evidence="2" type="ORF">CCAP1982_LOCUS12791</name>
</gene>
<dbReference type="Proteomes" id="UP000606786">
    <property type="component" value="Unassembled WGS sequence"/>
</dbReference>